<dbReference type="EMBL" id="KN550442">
    <property type="protein sequence ID" value="KHJ94147.1"/>
    <property type="molecule type" value="Genomic_DNA"/>
</dbReference>
<dbReference type="Proteomes" id="UP000053660">
    <property type="component" value="Unassembled WGS sequence"/>
</dbReference>
<dbReference type="GO" id="GO:0016020">
    <property type="term" value="C:membrane"/>
    <property type="evidence" value="ECO:0007669"/>
    <property type="project" value="InterPro"/>
</dbReference>
<gene>
    <name evidence="1" type="ORF">OESDEN_05926</name>
</gene>
<dbReference type="GO" id="GO:0005319">
    <property type="term" value="F:lipid transporter activity"/>
    <property type="evidence" value="ECO:0007669"/>
    <property type="project" value="TreeGrafter"/>
</dbReference>
<dbReference type="AlphaFoldDB" id="A0A0B1TED4"/>
<evidence type="ECO:0008006" key="3">
    <source>
        <dbReference type="Google" id="ProtNLM"/>
    </source>
</evidence>
<protein>
    <recommendedName>
        <fullName evidence="3">ABC transporter domain-containing protein</fullName>
    </recommendedName>
</protein>
<dbReference type="InterPro" id="IPR026082">
    <property type="entry name" value="ABCA"/>
</dbReference>
<reference evidence="1 2" key="1">
    <citation type="submission" date="2014-03" db="EMBL/GenBank/DDBJ databases">
        <title>Draft genome of the hookworm Oesophagostomum dentatum.</title>
        <authorList>
            <person name="Mitreva M."/>
        </authorList>
    </citation>
    <scope>NUCLEOTIDE SEQUENCE [LARGE SCALE GENOMIC DNA]</scope>
    <source>
        <strain evidence="1 2">OD-Hann</strain>
    </source>
</reference>
<keyword evidence="2" id="KW-1185">Reference proteome</keyword>
<dbReference type="GO" id="GO:0140359">
    <property type="term" value="F:ABC-type transporter activity"/>
    <property type="evidence" value="ECO:0007669"/>
    <property type="project" value="InterPro"/>
</dbReference>
<evidence type="ECO:0000313" key="2">
    <source>
        <dbReference type="Proteomes" id="UP000053660"/>
    </source>
</evidence>
<dbReference type="PANTHER" id="PTHR19229:SF151">
    <property type="entry name" value="ABC TRANSPORTER DOMAIN-CONTAINING PROTEIN"/>
    <property type="match status" value="1"/>
</dbReference>
<dbReference type="InterPro" id="IPR027417">
    <property type="entry name" value="P-loop_NTPase"/>
</dbReference>
<name>A0A0B1TED4_OESDE</name>
<proteinExistence type="predicted"/>
<dbReference type="PANTHER" id="PTHR19229">
    <property type="entry name" value="ATP-BINDING CASSETTE TRANSPORTER SUBFAMILY A ABCA"/>
    <property type="match status" value="1"/>
</dbReference>
<accession>A0A0B1TED4</accession>
<sequence length="74" mass="8487">MLDEPTAGMDPQSRVLVKKLVEEKKKTRAVILTTHYLDEAEAMGDFVYIMYMGHSLCSGTPHFLKSKYVFTERC</sequence>
<dbReference type="OrthoDB" id="416154at2759"/>
<evidence type="ECO:0000313" key="1">
    <source>
        <dbReference type="EMBL" id="KHJ94147.1"/>
    </source>
</evidence>
<dbReference type="Gene3D" id="3.40.50.300">
    <property type="entry name" value="P-loop containing nucleotide triphosphate hydrolases"/>
    <property type="match status" value="1"/>
</dbReference>
<organism evidence="1 2">
    <name type="scientific">Oesophagostomum dentatum</name>
    <name type="common">Nodular worm</name>
    <dbReference type="NCBI Taxonomy" id="61180"/>
    <lineage>
        <taxon>Eukaryota</taxon>
        <taxon>Metazoa</taxon>
        <taxon>Ecdysozoa</taxon>
        <taxon>Nematoda</taxon>
        <taxon>Chromadorea</taxon>
        <taxon>Rhabditida</taxon>
        <taxon>Rhabditina</taxon>
        <taxon>Rhabditomorpha</taxon>
        <taxon>Strongyloidea</taxon>
        <taxon>Strongylidae</taxon>
        <taxon>Oesophagostomum</taxon>
    </lineage>
</organism>
<dbReference type="SUPFAM" id="SSF52540">
    <property type="entry name" value="P-loop containing nucleoside triphosphate hydrolases"/>
    <property type="match status" value="1"/>
</dbReference>